<keyword evidence="6" id="KW-0539">Nucleus</keyword>
<protein>
    <recommendedName>
        <fullName evidence="8">Rad21/Rec8-like protein C-terminal eukaryotic domain-containing protein</fullName>
    </recommendedName>
</protein>
<comment type="caution">
    <text evidence="9">The sequence shown here is derived from an EMBL/GenBank/DDBJ whole genome shotgun (WGS) entry which is preliminary data.</text>
</comment>
<evidence type="ECO:0000259" key="8">
    <source>
        <dbReference type="Pfam" id="PF04824"/>
    </source>
</evidence>
<evidence type="ECO:0000256" key="4">
    <source>
        <dbReference type="ARBA" id="ARBA00022776"/>
    </source>
</evidence>
<dbReference type="InterPro" id="IPR039781">
    <property type="entry name" value="Rad21/Rec8-like"/>
</dbReference>
<evidence type="ECO:0000256" key="2">
    <source>
        <dbReference type="ARBA" id="ARBA00009870"/>
    </source>
</evidence>
<dbReference type="GO" id="GO:0007062">
    <property type="term" value="P:sister chromatid cohesion"/>
    <property type="evidence" value="ECO:0007669"/>
    <property type="project" value="InterPro"/>
</dbReference>
<dbReference type="Proteomes" id="UP001054252">
    <property type="component" value="Unassembled WGS sequence"/>
</dbReference>
<dbReference type="GO" id="GO:1990414">
    <property type="term" value="P:replication-born double-strand break repair via sister chromatid exchange"/>
    <property type="evidence" value="ECO:0007669"/>
    <property type="project" value="TreeGrafter"/>
</dbReference>
<keyword evidence="4" id="KW-0131">Cell cycle</keyword>
<keyword evidence="4" id="KW-0498">Mitosis</keyword>
<dbReference type="GO" id="GO:0051301">
    <property type="term" value="P:cell division"/>
    <property type="evidence" value="ECO:0007669"/>
    <property type="project" value="UniProtKB-KW"/>
</dbReference>
<comment type="subunit">
    <text evidence="7">Component of the cohesin complex.</text>
</comment>
<feature type="domain" description="Rad21/Rec8-like protein C-terminal eukaryotic" evidence="8">
    <location>
        <begin position="64"/>
        <end position="114"/>
    </location>
</feature>
<organism evidence="9 10">
    <name type="scientific">Rubroshorea leprosula</name>
    <dbReference type="NCBI Taxonomy" id="152421"/>
    <lineage>
        <taxon>Eukaryota</taxon>
        <taxon>Viridiplantae</taxon>
        <taxon>Streptophyta</taxon>
        <taxon>Embryophyta</taxon>
        <taxon>Tracheophyta</taxon>
        <taxon>Spermatophyta</taxon>
        <taxon>Magnoliopsida</taxon>
        <taxon>eudicotyledons</taxon>
        <taxon>Gunneridae</taxon>
        <taxon>Pentapetalae</taxon>
        <taxon>rosids</taxon>
        <taxon>malvids</taxon>
        <taxon>Malvales</taxon>
        <taxon>Dipterocarpaceae</taxon>
        <taxon>Rubroshorea</taxon>
    </lineage>
</organism>
<dbReference type="InterPro" id="IPR023093">
    <property type="entry name" value="ScpA-like_C"/>
</dbReference>
<keyword evidence="3" id="KW-0132">Cell division</keyword>
<dbReference type="GO" id="GO:0008278">
    <property type="term" value="C:cohesin complex"/>
    <property type="evidence" value="ECO:0007669"/>
    <property type="project" value="InterPro"/>
</dbReference>
<comment type="subcellular location">
    <subcellularLocation>
        <location evidence="1">Nucleus</location>
    </subcellularLocation>
</comment>
<dbReference type="GO" id="GO:0003682">
    <property type="term" value="F:chromatin binding"/>
    <property type="evidence" value="ECO:0007669"/>
    <property type="project" value="TreeGrafter"/>
</dbReference>
<gene>
    <name evidence="9" type="ORF">SLEP1_g53810</name>
</gene>
<dbReference type="Gene3D" id="1.10.10.580">
    <property type="entry name" value="Structural maintenance of chromosome 1. Chain E"/>
    <property type="match status" value="1"/>
</dbReference>
<dbReference type="EMBL" id="BPVZ01000217">
    <property type="protein sequence ID" value="GKV46849.1"/>
    <property type="molecule type" value="Genomic_DNA"/>
</dbReference>
<reference evidence="9 10" key="1">
    <citation type="journal article" date="2021" name="Commun. Biol.">
        <title>The genome of Shorea leprosula (Dipterocarpaceae) highlights the ecological relevance of drought in aseasonal tropical rainforests.</title>
        <authorList>
            <person name="Ng K.K.S."/>
            <person name="Kobayashi M.J."/>
            <person name="Fawcett J.A."/>
            <person name="Hatakeyama M."/>
            <person name="Paape T."/>
            <person name="Ng C.H."/>
            <person name="Ang C.C."/>
            <person name="Tnah L.H."/>
            <person name="Lee C.T."/>
            <person name="Nishiyama T."/>
            <person name="Sese J."/>
            <person name="O'Brien M.J."/>
            <person name="Copetti D."/>
            <person name="Mohd Noor M.I."/>
            <person name="Ong R.C."/>
            <person name="Putra M."/>
            <person name="Sireger I.Z."/>
            <person name="Indrioko S."/>
            <person name="Kosugi Y."/>
            <person name="Izuno A."/>
            <person name="Isagi Y."/>
            <person name="Lee S.L."/>
            <person name="Shimizu K.K."/>
        </authorList>
    </citation>
    <scope>NUCLEOTIDE SEQUENCE [LARGE SCALE GENOMIC DNA]</scope>
    <source>
        <strain evidence="9">214</strain>
    </source>
</reference>
<dbReference type="GO" id="GO:0007059">
    <property type="term" value="P:chromosome segregation"/>
    <property type="evidence" value="ECO:0007669"/>
    <property type="project" value="UniProtKB-KW"/>
</dbReference>
<evidence type="ECO:0000256" key="5">
    <source>
        <dbReference type="ARBA" id="ARBA00022829"/>
    </source>
</evidence>
<dbReference type="Pfam" id="PF04824">
    <property type="entry name" value="Rad21_Rec8"/>
    <property type="match status" value="1"/>
</dbReference>
<dbReference type="PANTHER" id="PTHR12585:SF55">
    <property type="entry name" value="SISTER CHROMATID COHESION 1 PROTEIN 3"/>
    <property type="match status" value="1"/>
</dbReference>
<dbReference type="SUPFAM" id="SSF46785">
    <property type="entry name" value="Winged helix' DNA-binding domain"/>
    <property type="match status" value="1"/>
</dbReference>
<dbReference type="InterPro" id="IPR006909">
    <property type="entry name" value="Rad21/Rec8_C_eu"/>
</dbReference>
<dbReference type="PANTHER" id="PTHR12585">
    <property type="entry name" value="SCC1 / RAD21 FAMILY MEMBER"/>
    <property type="match status" value="1"/>
</dbReference>
<dbReference type="GO" id="GO:0005634">
    <property type="term" value="C:nucleus"/>
    <property type="evidence" value="ECO:0007669"/>
    <property type="project" value="UniProtKB-SubCell"/>
</dbReference>
<keyword evidence="10" id="KW-1185">Reference proteome</keyword>
<accession>A0AAV5MAX5</accession>
<evidence type="ECO:0000256" key="3">
    <source>
        <dbReference type="ARBA" id="ARBA00022618"/>
    </source>
</evidence>
<dbReference type="FunFam" id="1.10.10.580:FF:000002">
    <property type="entry name" value="Sister chromatid cohesion 1 protein 4"/>
    <property type="match status" value="1"/>
</dbReference>
<evidence type="ECO:0000256" key="1">
    <source>
        <dbReference type="ARBA" id="ARBA00004123"/>
    </source>
</evidence>
<comment type="similarity">
    <text evidence="2">Belongs to the rad21 family.</text>
</comment>
<evidence type="ECO:0000256" key="6">
    <source>
        <dbReference type="ARBA" id="ARBA00023242"/>
    </source>
</evidence>
<sequence>MGLSDIPEMLRSAEANDLYFLEDDKNSPTEFQASHGVDSLSVRTRAVAQYLKQSPITAISENSSGDLSLNKILEGKTRKLCARMFYETLVLKSYGVIDVQEEKAYEDITLKLTATLSKAQI</sequence>
<dbReference type="InterPro" id="IPR036390">
    <property type="entry name" value="WH_DNA-bd_sf"/>
</dbReference>
<evidence type="ECO:0000313" key="9">
    <source>
        <dbReference type="EMBL" id="GKV46849.1"/>
    </source>
</evidence>
<evidence type="ECO:0000256" key="7">
    <source>
        <dbReference type="ARBA" id="ARBA00064543"/>
    </source>
</evidence>
<name>A0AAV5MAX5_9ROSI</name>
<keyword evidence="5" id="KW-0159">Chromosome partition</keyword>
<dbReference type="AlphaFoldDB" id="A0AAV5MAX5"/>
<evidence type="ECO:0000313" key="10">
    <source>
        <dbReference type="Proteomes" id="UP001054252"/>
    </source>
</evidence>
<proteinExistence type="inferred from homology"/>